<sequence>MAITSNKIIESTIQGGGTQRVQVVFTDHFSKKHQRQYDFPKDADINAEILIRQTHVEQGLKDQDIEKAVSKVSAGKSFSLEYATDAELKLRLQEVEIEKQAEIDTLTDEKANISATAGGL</sequence>
<protein>
    <submittedName>
        <fullName evidence="1">Uncharacterized protein</fullName>
    </submittedName>
</protein>
<reference evidence="1" key="1">
    <citation type="journal article" date="2014" name="Front. Microbiol.">
        <title>High frequency of phylogenetically diverse reductive dehalogenase-homologous genes in deep subseafloor sedimentary metagenomes.</title>
        <authorList>
            <person name="Kawai M."/>
            <person name="Futagami T."/>
            <person name="Toyoda A."/>
            <person name="Takaki Y."/>
            <person name="Nishi S."/>
            <person name="Hori S."/>
            <person name="Arai W."/>
            <person name="Tsubouchi T."/>
            <person name="Morono Y."/>
            <person name="Uchiyama I."/>
            <person name="Ito T."/>
            <person name="Fujiyama A."/>
            <person name="Inagaki F."/>
            <person name="Takami H."/>
        </authorList>
    </citation>
    <scope>NUCLEOTIDE SEQUENCE</scope>
    <source>
        <strain evidence="1">Expedition CK06-06</strain>
    </source>
</reference>
<dbReference type="EMBL" id="BARS01005005">
    <property type="protein sequence ID" value="GAF67724.1"/>
    <property type="molecule type" value="Genomic_DNA"/>
</dbReference>
<proteinExistence type="predicted"/>
<comment type="caution">
    <text evidence="1">The sequence shown here is derived from an EMBL/GenBank/DDBJ whole genome shotgun (WGS) entry which is preliminary data.</text>
</comment>
<accession>X0RFN2</accession>
<gene>
    <name evidence="1" type="ORF">S01H1_09792</name>
</gene>
<evidence type="ECO:0000313" key="1">
    <source>
        <dbReference type="EMBL" id="GAF67724.1"/>
    </source>
</evidence>
<organism evidence="1">
    <name type="scientific">marine sediment metagenome</name>
    <dbReference type="NCBI Taxonomy" id="412755"/>
    <lineage>
        <taxon>unclassified sequences</taxon>
        <taxon>metagenomes</taxon>
        <taxon>ecological metagenomes</taxon>
    </lineage>
</organism>
<name>X0RFN2_9ZZZZ</name>
<dbReference type="AlphaFoldDB" id="X0RFN2"/>